<dbReference type="OrthoDB" id="365605at2759"/>
<evidence type="ECO:0000313" key="2">
    <source>
        <dbReference type="Proteomes" id="UP000292052"/>
    </source>
</evidence>
<gene>
    <name evidence="1" type="ORF">BDFB_013129</name>
</gene>
<evidence type="ECO:0000313" key="1">
    <source>
        <dbReference type="EMBL" id="RZC27672.1"/>
    </source>
</evidence>
<dbReference type="EMBL" id="QDEB01103332">
    <property type="protein sequence ID" value="RZC27672.1"/>
    <property type="molecule type" value="Genomic_DNA"/>
</dbReference>
<name>A0A482VFT7_ASBVE</name>
<proteinExistence type="predicted"/>
<keyword evidence="2" id="KW-1185">Reference proteome</keyword>
<dbReference type="Proteomes" id="UP000292052">
    <property type="component" value="Unassembled WGS sequence"/>
</dbReference>
<comment type="caution">
    <text evidence="1">The sequence shown here is derived from an EMBL/GenBank/DDBJ whole genome shotgun (WGS) entry which is preliminary data.</text>
</comment>
<organism evidence="1 2">
    <name type="scientific">Asbolus verrucosus</name>
    <name type="common">Desert ironclad beetle</name>
    <dbReference type="NCBI Taxonomy" id="1661398"/>
    <lineage>
        <taxon>Eukaryota</taxon>
        <taxon>Metazoa</taxon>
        <taxon>Ecdysozoa</taxon>
        <taxon>Arthropoda</taxon>
        <taxon>Hexapoda</taxon>
        <taxon>Insecta</taxon>
        <taxon>Pterygota</taxon>
        <taxon>Neoptera</taxon>
        <taxon>Endopterygota</taxon>
        <taxon>Coleoptera</taxon>
        <taxon>Polyphaga</taxon>
        <taxon>Cucujiformia</taxon>
        <taxon>Tenebrionidae</taxon>
        <taxon>Pimeliinae</taxon>
        <taxon>Asbolus</taxon>
    </lineage>
</organism>
<protein>
    <submittedName>
        <fullName evidence="1">Uncharacterized protein</fullName>
    </submittedName>
</protein>
<reference evidence="1 2" key="1">
    <citation type="submission" date="2017-03" db="EMBL/GenBank/DDBJ databases">
        <title>Genome of the blue death feigning beetle - Asbolus verrucosus.</title>
        <authorList>
            <person name="Rider S.D."/>
        </authorList>
    </citation>
    <scope>NUCLEOTIDE SEQUENCE [LARGE SCALE GENOMIC DNA]</scope>
    <source>
        <strain evidence="1">Butters</strain>
        <tissue evidence="1">Head and leg muscle</tissue>
    </source>
</reference>
<sequence>MYWQDKSFKLAAENCDKLGILVYEDLGCTPVYNSKPCPIKYKCENWEKLDTNKCHYKGKSYNQGEELPDTGVPCDNGCSCTKIYDK</sequence>
<accession>A0A482VFT7</accession>
<dbReference type="AlphaFoldDB" id="A0A482VFT7"/>